<protein>
    <submittedName>
        <fullName evidence="1">Uncharacterized protein</fullName>
    </submittedName>
</protein>
<accession>A0A5B7K224</accession>
<proteinExistence type="predicted"/>
<gene>
    <name evidence="1" type="ORF">E2C01_096561</name>
</gene>
<sequence length="58" mass="6393">MPFLSIIPVSQSSFHLTVHSCLLSSPFAASVTLISVDSRHKVYRRAIRGTHNLLDGDN</sequence>
<keyword evidence="2" id="KW-1185">Reference proteome</keyword>
<dbReference type="AlphaFoldDB" id="A0A5B7K224"/>
<evidence type="ECO:0000313" key="1">
    <source>
        <dbReference type="EMBL" id="MPD01050.1"/>
    </source>
</evidence>
<reference evidence="1 2" key="1">
    <citation type="submission" date="2019-05" db="EMBL/GenBank/DDBJ databases">
        <title>Another draft genome of Portunus trituberculatus and its Hox gene families provides insights of decapod evolution.</title>
        <authorList>
            <person name="Jeong J.-H."/>
            <person name="Song I."/>
            <person name="Kim S."/>
            <person name="Choi T."/>
            <person name="Kim D."/>
            <person name="Ryu S."/>
            <person name="Kim W."/>
        </authorList>
    </citation>
    <scope>NUCLEOTIDE SEQUENCE [LARGE SCALE GENOMIC DNA]</scope>
    <source>
        <tissue evidence="1">Muscle</tissue>
    </source>
</reference>
<evidence type="ECO:0000313" key="2">
    <source>
        <dbReference type="Proteomes" id="UP000324222"/>
    </source>
</evidence>
<dbReference type="Proteomes" id="UP000324222">
    <property type="component" value="Unassembled WGS sequence"/>
</dbReference>
<dbReference type="EMBL" id="VSRR010125568">
    <property type="protein sequence ID" value="MPD01050.1"/>
    <property type="molecule type" value="Genomic_DNA"/>
</dbReference>
<organism evidence="1 2">
    <name type="scientific">Portunus trituberculatus</name>
    <name type="common">Swimming crab</name>
    <name type="synonym">Neptunus trituberculatus</name>
    <dbReference type="NCBI Taxonomy" id="210409"/>
    <lineage>
        <taxon>Eukaryota</taxon>
        <taxon>Metazoa</taxon>
        <taxon>Ecdysozoa</taxon>
        <taxon>Arthropoda</taxon>
        <taxon>Crustacea</taxon>
        <taxon>Multicrustacea</taxon>
        <taxon>Malacostraca</taxon>
        <taxon>Eumalacostraca</taxon>
        <taxon>Eucarida</taxon>
        <taxon>Decapoda</taxon>
        <taxon>Pleocyemata</taxon>
        <taxon>Brachyura</taxon>
        <taxon>Eubrachyura</taxon>
        <taxon>Portunoidea</taxon>
        <taxon>Portunidae</taxon>
        <taxon>Portuninae</taxon>
        <taxon>Portunus</taxon>
    </lineage>
</organism>
<name>A0A5B7K224_PORTR</name>
<comment type="caution">
    <text evidence="1">The sequence shown here is derived from an EMBL/GenBank/DDBJ whole genome shotgun (WGS) entry which is preliminary data.</text>
</comment>